<dbReference type="EMBL" id="KV427609">
    <property type="protein sequence ID" value="KZT10365.1"/>
    <property type="molecule type" value="Genomic_DNA"/>
</dbReference>
<evidence type="ECO:0000313" key="3">
    <source>
        <dbReference type="Proteomes" id="UP000076871"/>
    </source>
</evidence>
<dbReference type="RefSeq" id="XP_040768105.1">
    <property type="nucleotide sequence ID" value="XM_040903895.1"/>
</dbReference>
<dbReference type="Gene3D" id="3.90.660.10">
    <property type="match status" value="2"/>
</dbReference>
<evidence type="ECO:0000259" key="1">
    <source>
        <dbReference type="Pfam" id="PF01593"/>
    </source>
</evidence>
<dbReference type="PANTHER" id="PTHR10742:SF342">
    <property type="entry name" value="AMINE OXIDASE"/>
    <property type="match status" value="1"/>
</dbReference>
<gene>
    <name evidence="2" type="ORF">LAESUDRAFT_645022</name>
</gene>
<dbReference type="Proteomes" id="UP000076871">
    <property type="component" value="Unassembled WGS sequence"/>
</dbReference>
<feature type="domain" description="Amine oxidase" evidence="1">
    <location>
        <begin position="9"/>
        <end position="480"/>
    </location>
</feature>
<dbReference type="SUPFAM" id="SSF54373">
    <property type="entry name" value="FAD-linked reductases, C-terminal domain"/>
    <property type="match status" value="1"/>
</dbReference>
<organism evidence="2 3">
    <name type="scientific">Laetiporus sulphureus 93-53</name>
    <dbReference type="NCBI Taxonomy" id="1314785"/>
    <lineage>
        <taxon>Eukaryota</taxon>
        <taxon>Fungi</taxon>
        <taxon>Dikarya</taxon>
        <taxon>Basidiomycota</taxon>
        <taxon>Agaricomycotina</taxon>
        <taxon>Agaricomycetes</taxon>
        <taxon>Polyporales</taxon>
        <taxon>Laetiporus</taxon>
    </lineage>
</organism>
<name>A0A165GHQ8_9APHY</name>
<dbReference type="GO" id="GO:0009063">
    <property type="term" value="P:amino acid catabolic process"/>
    <property type="evidence" value="ECO:0007669"/>
    <property type="project" value="TreeGrafter"/>
</dbReference>
<proteinExistence type="predicted"/>
<dbReference type="InterPro" id="IPR036188">
    <property type="entry name" value="FAD/NAD-bd_sf"/>
</dbReference>
<dbReference type="PANTHER" id="PTHR10742">
    <property type="entry name" value="FLAVIN MONOAMINE OXIDASE"/>
    <property type="match status" value="1"/>
</dbReference>
<dbReference type="GO" id="GO:0001716">
    <property type="term" value="F:L-amino-acid oxidase activity"/>
    <property type="evidence" value="ECO:0007669"/>
    <property type="project" value="TreeGrafter"/>
</dbReference>
<dbReference type="OrthoDB" id="7777654at2759"/>
<sequence>MMLESLAIKYEVLEASDHVGGRLFTKKFSNTPYDYYDVGAMRFPDTPMMARAFKLFEQLKLPKDKYFFENDNSTLLYNNILQPRRSASSYPKPWDIKIPESFDNLTWNALVDNAIKPFAKKIAQDFKNNTNTGWKFMMQYDQYSTRAYMSGNREDTKSELDRLNMMPYPISVVNWLETFDKSTGSFDKALSEAVLDSLAFAFPVKDIKWYCIDGGSQVITDTMKSQLKYQPTVKASVTAISLVEDPDPWKTTVRLSFPKGQSKPYAHVINTSTLPCLRAMDLSRAGLDVDQSTALRELTCGPATKIGVKFTDAWWQDPKIMKKYGPIVGGQSFTDRMVRTVVYPSYGVNTDTPSAVLIVSYAWTNDSLRWGSLFGASTSDQLKEIVCRDLAAMHGFEPVEGVACLKSKWVECSPFSWTNNPYSMGAYGFFGPGQFTQVWENLTRPAAKDRLHFGGEMVSARHAWVVGALDASWRAVREILLLSRPKLLDKFEKLWGPDEDCNDTIMLRQIAMSHYLQRQKPKQSA</sequence>
<dbReference type="AlphaFoldDB" id="A0A165GHQ8"/>
<dbReference type="Gene3D" id="1.10.10.1620">
    <property type="match status" value="1"/>
</dbReference>
<protein>
    <submittedName>
        <fullName evidence="2">Amine oxidase</fullName>
    </submittedName>
</protein>
<accession>A0A165GHQ8</accession>
<evidence type="ECO:0000313" key="2">
    <source>
        <dbReference type="EMBL" id="KZT10365.1"/>
    </source>
</evidence>
<dbReference type="InParanoid" id="A0A165GHQ8"/>
<dbReference type="Pfam" id="PF01593">
    <property type="entry name" value="Amino_oxidase"/>
    <property type="match status" value="1"/>
</dbReference>
<dbReference type="InterPro" id="IPR050281">
    <property type="entry name" value="Flavin_monoamine_oxidase"/>
</dbReference>
<reference evidence="2 3" key="1">
    <citation type="journal article" date="2016" name="Mol. Biol. Evol.">
        <title>Comparative Genomics of Early-Diverging Mushroom-Forming Fungi Provides Insights into the Origins of Lignocellulose Decay Capabilities.</title>
        <authorList>
            <person name="Nagy L.G."/>
            <person name="Riley R."/>
            <person name="Tritt A."/>
            <person name="Adam C."/>
            <person name="Daum C."/>
            <person name="Floudas D."/>
            <person name="Sun H."/>
            <person name="Yadav J.S."/>
            <person name="Pangilinan J."/>
            <person name="Larsson K.H."/>
            <person name="Matsuura K."/>
            <person name="Barry K."/>
            <person name="Labutti K."/>
            <person name="Kuo R."/>
            <person name="Ohm R.A."/>
            <person name="Bhattacharya S.S."/>
            <person name="Shirouzu T."/>
            <person name="Yoshinaga Y."/>
            <person name="Martin F.M."/>
            <person name="Grigoriev I.V."/>
            <person name="Hibbett D.S."/>
        </authorList>
    </citation>
    <scope>NUCLEOTIDE SEQUENCE [LARGE SCALE GENOMIC DNA]</scope>
    <source>
        <strain evidence="2 3">93-53</strain>
    </source>
</reference>
<dbReference type="GeneID" id="63820925"/>
<dbReference type="InterPro" id="IPR002937">
    <property type="entry name" value="Amino_oxidase"/>
</dbReference>
<dbReference type="SUPFAM" id="SSF51905">
    <property type="entry name" value="FAD/NAD(P)-binding domain"/>
    <property type="match status" value="1"/>
</dbReference>
<dbReference type="STRING" id="1314785.A0A165GHQ8"/>
<keyword evidence="3" id="KW-1185">Reference proteome</keyword>